<gene>
    <name evidence="10" type="ORF">OS493_040518</name>
</gene>
<keyword evidence="5 8" id="KW-0472">Membrane</keyword>
<evidence type="ECO:0000256" key="7">
    <source>
        <dbReference type="ARBA" id="ARBA00023224"/>
    </source>
</evidence>
<evidence type="ECO:0000256" key="1">
    <source>
        <dbReference type="ARBA" id="ARBA00004141"/>
    </source>
</evidence>
<reference evidence="10" key="1">
    <citation type="submission" date="2023-01" db="EMBL/GenBank/DDBJ databases">
        <title>Genome assembly of the deep-sea coral Lophelia pertusa.</title>
        <authorList>
            <person name="Herrera S."/>
            <person name="Cordes E."/>
        </authorList>
    </citation>
    <scope>NUCLEOTIDE SEQUENCE</scope>
    <source>
        <strain evidence="10">USNM1676648</strain>
        <tissue evidence="10">Polyp</tissue>
    </source>
</reference>
<dbReference type="PANTHER" id="PTHR24243">
    <property type="entry name" value="G-PROTEIN COUPLED RECEPTOR"/>
    <property type="match status" value="1"/>
</dbReference>
<dbReference type="InterPro" id="IPR000276">
    <property type="entry name" value="GPCR_Rhodpsn"/>
</dbReference>
<feature type="transmembrane region" description="Helical" evidence="8">
    <location>
        <begin position="6"/>
        <end position="21"/>
    </location>
</feature>
<dbReference type="Proteomes" id="UP001163046">
    <property type="component" value="Unassembled WGS sequence"/>
</dbReference>
<keyword evidence="3 8" id="KW-1133">Transmembrane helix</keyword>
<evidence type="ECO:0000256" key="2">
    <source>
        <dbReference type="ARBA" id="ARBA00022692"/>
    </source>
</evidence>
<dbReference type="CDD" id="cd00637">
    <property type="entry name" value="7tm_classA_rhodopsin-like"/>
    <property type="match status" value="1"/>
</dbReference>
<keyword evidence="7" id="KW-0807">Transducer</keyword>
<proteinExistence type="predicted"/>
<dbReference type="Pfam" id="PF00001">
    <property type="entry name" value="7tm_1"/>
    <property type="match status" value="1"/>
</dbReference>
<keyword evidence="6" id="KW-0675">Receptor</keyword>
<accession>A0A9X0CZE0</accession>
<keyword evidence="4" id="KW-0297">G-protein coupled receptor</keyword>
<organism evidence="10 11">
    <name type="scientific">Desmophyllum pertusum</name>
    <dbReference type="NCBI Taxonomy" id="174260"/>
    <lineage>
        <taxon>Eukaryota</taxon>
        <taxon>Metazoa</taxon>
        <taxon>Cnidaria</taxon>
        <taxon>Anthozoa</taxon>
        <taxon>Hexacorallia</taxon>
        <taxon>Scleractinia</taxon>
        <taxon>Caryophylliina</taxon>
        <taxon>Caryophylliidae</taxon>
        <taxon>Desmophyllum</taxon>
    </lineage>
</organism>
<dbReference type="PANTHER" id="PTHR24243:SF208">
    <property type="entry name" value="PYROKININ-1 RECEPTOR"/>
    <property type="match status" value="1"/>
</dbReference>
<evidence type="ECO:0000256" key="4">
    <source>
        <dbReference type="ARBA" id="ARBA00023040"/>
    </source>
</evidence>
<comment type="subcellular location">
    <subcellularLocation>
        <location evidence="1">Membrane</location>
        <topology evidence="1">Multi-pass membrane protein</topology>
    </subcellularLocation>
</comment>
<feature type="domain" description="G-protein coupled receptors family 1 profile" evidence="9">
    <location>
        <begin position="1"/>
        <end position="104"/>
    </location>
</feature>
<evidence type="ECO:0000313" key="11">
    <source>
        <dbReference type="Proteomes" id="UP001163046"/>
    </source>
</evidence>
<dbReference type="AlphaFoldDB" id="A0A9X0CZE0"/>
<evidence type="ECO:0000256" key="5">
    <source>
        <dbReference type="ARBA" id="ARBA00023136"/>
    </source>
</evidence>
<dbReference type="GO" id="GO:0004930">
    <property type="term" value="F:G protein-coupled receptor activity"/>
    <property type="evidence" value="ECO:0007669"/>
    <property type="project" value="UniProtKB-KW"/>
</dbReference>
<evidence type="ECO:0000256" key="8">
    <source>
        <dbReference type="SAM" id="Phobius"/>
    </source>
</evidence>
<dbReference type="OrthoDB" id="5976475at2759"/>
<dbReference type="EMBL" id="MU826272">
    <property type="protein sequence ID" value="KAJ7381552.1"/>
    <property type="molecule type" value="Genomic_DNA"/>
</dbReference>
<sequence>MITPTFVILFCYFAIFYGIRFKRNICRENPGEVAKEQSKKRLLKLLVSLAVAFVVCCSPFAAFFIYIGFISQSTLNQRYNTLHLAHRSVRFLLILNSFINPLLYAAQSSNYRQGLRRICRLSQKHANETISNRRVFEKHQELVELEQPV</sequence>
<feature type="transmembrane region" description="Helical" evidence="8">
    <location>
        <begin position="42"/>
        <end position="69"/>
    </location>
</feature>
<evidence type="ECO:0000256" key="3">
    <source>
        <dbReference type="ARBA" id="ARBA00022989"/>
    </source>
</evidence>
<evidence type="ECO:0000259" key="9">
    <source>
        <dbReference type="PROSITE" id="PS50262"/>
    </source>
</evidence>
<protein>
    <recommendedName>
        <fullName evidence="9">G-protein coupled receptors family 1 profile domain-containing protein</fullName>
    </recommendedName>
</protein>
<keyword evidence="2 8" id="KW-0812">Transmembrane</keyword>
<dbReference type="InterPro" id="IPR017452">
    <property type="entry name" value="GPCR_Rhodpsn_7TM"/>
</dbReference>
<name>A0A9X0CZE0_9CNID</name>
<dbReference type="PRINTS" id="PR00237">
    <property type="entry name" value="GPCRRHODOPSN"/>
</dbReference>
<evidence type="ECO:0000256" key="6">
    <source>
        <dbReference type="ARBA" id="ARBA00023170"/>
    </source>
</evidence>
<evidence type="ECO:0000313" key="10">
    <source>
        <dbReference type="EMBL" id="KAJ7381552.1"/>
    </source>
</evidence>
<feature type="transmembrane region" description="Helical" evidence="8">
    <location>
        <begin position="89"/>
        <end position="106"/>
    </location>
</feature>
<dbReference type="PROSITE" id="PS50262">
    <property type="entry name" value="G_PROTEIN_RECEP_F1_2"/>
    <property type="match status" value="1"/>
</dbReference>
<comment type="caution">
    <text evidence="10">The sequence shown here is derived from an EMBL/GenBank/DDBJ whole genome shotgun (WGS) entry which is preliminary data.</text>
</comment>
<dbReference type="Gene3D" id="1.20.1070.10">
    <property type="entry name" value="Rhodopsin 7-helix transmembrane proteins"/>
    <property type="match status" value="1"/>
</dbReference>
<dbReference type="SUPFAM" id="SSF81321">
    <property type="entry name" value="Family A G protein-coupled receptor-like"/>
    <property type="match status" value="1"/>
</dbReference>
<dbReference type="GO" id="GO:0016020">
    <property type="term" value="C:membrane"/>
    <property type="evidence" value="ECO:0007669"/>
    <property type="project" value="UniProtKB-SubCell"/>
</dbReference>
<keyword evidence="11" id="KW-1185">Reference proteome</keyword>